<dbReference type="InterPro" id="IPR013783">
    <property type="entry name" value="Ig-like_fold"/>
</dbReference>
<dbReference type="STRING" id="58919.A0A316ZHI4"/>
<dbReference type="Gene3D" id="2.60.40.10">
    <property type="entry name" value="Immunoglobulins"/>
    <property type="match status" value="1"/>
</dbReference>
<dbReference type="EMBL" id="KZ819285">
    <property type="protein sequence ID" value="PWO00393.1"/>
    <property type="molecule type" value="Genomic_DNA"/>
</dbReference>
<dbReference type="OrthoDB" id="2019572at2759"/>
<feature type="chain" id="PRO_5016354953" evidence="3">
    <location>
        <begin position="25"/>
        <end position="656"/>
    </location>
</feature>
<dbReference type="Pfam" id="PF09118">
    <property type="entry name" value="GO-like_E_set"/>
    <property type="match status" value="1"/>
</dbReference>
<dbReference type="AlphaFoldDB" id="A0A316ZHI4"/>
<keyword evidence="1 3" id="KW-0732">Signal</keyword>
<feature type="region of interest" description="Disordered" evidence="2">
    <location>
        <begin position="573"/>
        <end position="607"/>
    </location>
</feature>
<dbReference type="RefSeq" id="XP_025600671.1">
    <property type="nucleotide sequence ID" value="XM_025744966.1"/>
</dbReference>
<feature type="domain" description="Galactose oxidase-like Early set" evidence="5">
    <location>
        <begin position="455"/>
        <end position="552"/>
    </location>
</feature>
<organism evidence="6 7">
    <name type="scientific">Tilletiopsis washingtonensis</name>
    <dbReference type="NCBI Taxonomy" id="58919"/>
    <lineage>
        <taxon>Eukaryota</taxon>
        <taxon>Fungi</taxon>
        <taxon>Dikarya</taxon>
        <taxon>Basidiomycota</taxon>
        <taxon>Ustilaginomycotina</taxon>
        <taxon>Exobasidiomycetes</taxon>
        <taxon>Entylomatales</taxon>
        <taxon>Entylomatales incertae sedis</taxon>
        <taxon>Tilletiopsis</taxon>
    </lineage>
</organism>
<dbReference type="SUPFAM" id="SSF50965">
    <property type="entry name" value="Galactose oxidase, central domain"/>
    <property type="match status" value="1"/>
</dbReference>
<evidence type="ECO:0000313" key="6">
    <source>
        <dbReference type="EMBL" id="PWO00393.1"/>
    </source>
</evidence>
<dbReference type="Proteomes" id="UP000245946">
    <property type="component" value="Unassembled WGS sequence"/>
</dbReference>
<reference evidence="6 7" key="1">
    <citation type="journal article" date="2018" name="Mol. Biol. Evol.">
        <title>Broad Genomic Sampling Reveals a Smut Pathogenic Ancestry of the Fungal Clade Ustilaginomycotina.</title>
        <authorList>
            <person name="Kijpornyongpan T."/>
            <person name="Mondo S.J."/>
            <person name="Barry K."/>
            <person name="Sandor L."/>
            <person name="Lee J."/>
            <person name="Lipzen A."/>
            <person name="Pangilinan J."/>
            <person name="LaButti K."/>
            <person name="Hainaut M."/>
            <person name="Henrissat B."/>
            <person name="Grigoriev I.V."/>
            <person name="Spatafora J.W."/>
            <person name="Aime M.C."/>
        </authorList>
    </citation>
    <scope>NUCLEOTIDE SEQUENCE [LARGE SCALE GENOMIC DNA]</scope>
    <source>
        <strain evidence="6 7">MCA 4186</strain>
    </source>
</reference>
<dbReference type="SUPFAM" id="SSF81296">
    <property type="entry name" value="E set domains"/>
    <property type="match status" value="1"/>
</dbReference>
<proteinExistence type="predicted"/>
<dbReference type="InterPro" id="IPR037293">
    <property type="entry name" value="Gal_Oxidase_central_sf"/>
</dbReference>
<evidence type="ECO:0000256" key="1">
    <source>
        <dbReference type="ARBA" id="ARBA00022729"/>
    </source>
</evidence>
<dbReference type="InterPro" id="IPR014756">
    <property type="entry name" value="Ig_E-set"/>
</dbReference>
<keyword evidence="7" id="KW-1185">Reference proteome</keyword>
<dbReference type="InterPro" id="IPR009880">
    <property type="entry name" value="Glyoxal_oxidase_N"/>
</dbReference>
<feature type="domain" description="Glyoxal oxidase N-terminal" evidence="4">
    <location>
        <begin position="69"/>
        <end position="450"/>
    </location>
</feature>
<evidence type="ECO:0000259" key="5">
    <source>
        <dbReference type="Pfam" id="PF09118"/>
    </source>
</evidence>
<dbReference type="GeneID" id="37272510"/>
<name>A0A316ZHI4_9BASI</name>
<protein>
    <submittedName>
        <fullName evidence="6">Glyoxaloxidase 2</fullName>
    </submittedName>
</protein>
<dbReference type="PANTHER" id="PTHR32208">
    <property type="entry name" value="SECRETED PROTEIN-RELATED"/>
    <property type="match status" value="1"/>
</dbReference>
<evidence type="ECO:0000256" key="2">
    <source>
        <dbReference type="SAM" id="MobiDB-lite"/>
    </source>
</evidence>
<evidence type="ECO:0000256" key="3">
    <source>
        <dbReference type="SAM" id="SignalP"/>
    </source>
</evidence>
<dbReference type="PANTHER" id="PTHR32208:SF96">
    <property type="entry name" value="GLYOXAL OXIDASE"/>
    <property type="match status" value="1"/>
</dbReference>
<feature type="signal peptide" evidence="3">
    <location>
        <begin position="1"/>
        <end position="24"/>
    </location>
</feature>
<dbReference type="InterPro" id="IPR011043">
    <property type="entry name" value="Gal_Oxase/kelch_b-propeller"/>
</dbReference>
<sequence length="656" mass="70073">MFSGAYRAFVVAAFGLAAAQQALAQKAGTMEIVGNSGVSAQMMFLQSNGQVMILDKVENNPVSVNGHPAWAVAYNYNSNQFATLDVTSNPFCAGGMTLGDGRWLVVGGNKAVGPGGVTAKAKTAPYMNTSGGKALRLMSPCSGSDCQWREKKSNQMDKERWYATMEPMRDGHVMILGGMRDGGFVPSQSSNEPSYEFYPKVGGSTYMDLLKRTVPLSLYPITYLMSDNRVFVQGNKQAILWNTDSLQEDRLPNAPVPVNYPASGGTAMLPLRPQDNYSETIIECGGMSLGSAANWGNEGGPKVMVTQKAASQQCNTIQPLGDRTWRATDGLAEGRSMGQFINLPNGELLFINGAKTGVAGYTTDPNSPGKPTGRSFGDNPSYQPTVYNPDAPAGQRWRNVGRGNVARLYHSSATLLPDSSVLIAGSNPNPDFTKKKWKTEYSVERWYPEYYDAPRPSANGLPDAFGYGGQGFTLNMNSADDASKTKVVLVRTGFSTHGMNMGQRMIELKTASSGSTVNVAQLPPNPALFAPGPALAFVVVNGVPSQGQFVMVGNGRIGAQDVQAESRLRSSNQRFATAQAPPDNSEAVRKAQALHGEPVRGQSIVGSATPAKSIQSLVDDTLAAFSNGSAGHPHLSGRGLERHRRRSPHHAGSQLI</sequence>
<dbReference type="Gene3D" id="2.130.10.80">
    <property type="entry name" value="Galactose oxidase/kelch, beta-propeller"/>
    <property type="match status" value="1"/>
</dbReference>
<evidence type="ECO:0000313" key="7">
    <source>
        <dbReference type="Proteomes" id="UP000245946"/>
    </source>
</evidence>
<gene>
    <name evidence="6" type="ORF">FA09DRAFT_358472</name>
</gene>
<evidence type="ECO:0000259" key="4">
    <source>
        <dbReference type="Pfam" id="PF07250"/>
    </source>
</evidence>
<dbReference type="Pfam" id="PF07250">
    <property type="entry name" value="Glyoxal_oxid_N"/>
    <property type="match status" value="1"/>
</dbReference>
<dbReference type="InterPro" id="IPR015202">
    <property type="entry name" value="GO-like_E_set"/>
</dbReference>
<accession>A0A316ZHI4</accession>
<dbReference type="CDD" id="cd02851">
    <property type="entry name" value="E_set_GO_C"/>
    <property type="match status" value="1"/>
</dbReference>
<feature type="region of interest" description="Disordered" evidence="2">
    <location>
        <begin position="628"/>
        <end position="656"/>
    </location>
</feature>